<dbReference type="Proteomes" id="UP000441208">
    <property type="component" value="Unassembled WGS sequence"/>
</dbReference>
<name>A0A6A3Q1B6_9STRA</name>
<reference evidence="1 2" key="1">
    <citation type="submission" date="2018-08" db="EMBL/GenBank/DDBJ databases">
        <title>Genomic investigation of the strawberry pathogen Phytophthora fragariae indicates pathogenicity is determined by transcriptional variation in three key races.</title>
        <authorList>
            <person name="Adams T.M."/>
            <person name="Armitage A.D."/>
            <person name="Sobczyk M.K."/>
            <person name="Bates H.J."/>
            <person name="Dunwell J.M."/>
            <person name="Nellist C.F."/>
            <person name="Harrison R.J."/>
        </authorList>
    </citation>
    <scope>NUCLEOTIDE SEQUENCE [LARGE SCALE GENOMIC DNA]</scope>
    <source>
        <strain evidence="1 2">NOV-71</strain>
    </source>
</reference>
<accession>A0A6A3Q1B6</accession>
<dbReference type="EMBL" id="QXFZ01003812">
    <property type="protein sequence ID" value="KAE9066957.1"/>
    <property type="molecule type" value="Genomic_DNA"/>
</dbReference>
<organism evidence="1 2">
    <name type="scientific">Phytophthora fragariae</name>
    <dbReference type="NCBI Taxonomy" id="53985"/>
    <lineage>
        <taxon>Eukaryota</taxon>
        <taxon>Sar</taxon>
        <taxon>Stramenopiles</taxon>
        <taxon>Oomycota</taxon>
        <taxon>Peronosporomycetes</taxon>
        <taxon>Peronosporales</taxon>
        <taxon>Peronosporaceae</taxon>
        <taxon>Phytophthora</taxon>
    </lineage>
</organism>
<evidence type="ECO:0000313" key="1">
    <source>
        <dbReference type="EMBL" id="KAE9066957.1"/>
    </source>
</evidence>
<gene>
    <name evidence="1" type="ORF">PF007_g28249</name>
</gene>
<protein>
    <submittedName>
        <fullName evidence="1">Uncharacterized protein</fullName>
    </submittedName>
</protein>
<comment type="caution">
    <text evidence="1">The sequence shown here is derived from an EMBL/GenBank/DDBJ whole genome shotgun (WGS) entry which is preliminary data.</text>
</comment>
<proteinExistence type="predicted"/>
<sequence>MDALGMCVAWFNACKILPNGRVLGGMHLTDAAFDELSFVTKYAAPSTSEYVKREWASTNVA</sequence>
<evidence type="ECO:0000313" key="2">
    <source>
        <dbReference type="Proteomes" id="UP000441208"/>
    </source>
</evidence>
<dbReference type="AlphaFoldDB" id="A0A6A3Q1B6"/>